<organism evidence="2 3">
    <name type="scientific">Cryptococcus floricola</name>
    <dbReference type="NCBI Taxonomy" id="2591691"/>
    <lineage>
        <taxon>Eukaryota</taxon>
        <taxon>Fungi</taxon>
        <taxon>Dikarya</taxon>
        <taxon>Basidiomycota</taxon>
        <taxon>Agaricomycotina</taxon>
        <taxon>Tremellomycetes</taxon>
        <taxon>Tremellales</taxon>
        <taxon>Cryptococcaceae</taxon>
        <taxon>Cryptococcus</taxon>
    </lineage>
</organism>
<protein>
    <recommendedName>
        <fullName evidence="4">CUE domain-containing protein</fullName>
    </recommendedName>
</protein>
<feature type="compositionally biased region" description="Acidic residues" evidence="1">
    <location>
        <begin position="455"/>
        <end position="466"/>
    </location>
</feature>
<dbReference type="AlphaFoldDB" id="A0A5D3B7W3"/>
<accession>A0A5D3B7W3</accession>
<evidence type="ECO:0008006" key="4">
    <source>
        <dbReference type="Google" id="ProtNLM"/>
    </source>
</evidence>
<feature type="compositionally biased region" description="Basic and acidic residues" evidence="1">
    <location>
        <begin position="541"/>
        <end position="551"/>
    </location>
</feature>
<dbReference type="EMBL" id="NIDF01000006">
    <property type="protein sequence ID" value="TYJ58263.1"/>
    <property type="molecule type" value="Genomic_DNA"/>
</dbReference>
<feature type="compositionally biased region" description="Basic residues" evidence="1">
    <location>
        <begin position="591"/>
        <end position="603"/>
    </location>
</feature>
<feature type="region of interest" description="Disordered" evidence="1">
    <location>
        <begin position="541"/>
        <end position="603"/>
    </location>
</feature>
<keyword evidence="3" id="KW-1185">Reference proteome</keyword>
<evidence type="ECO:0000313" key="3">
    <source>
        <dbReference type="Proteomes" id="UP000322245"/>
    </source>
</evidence>
<reference evidence="2 3" key="1">
    <citation type="submission" date="2017-05" db="EMBL/GenBank/DDBJ databases">
        <title>The Genome Sequence of Tsuchiyaea wingfieldii DSM 27421.</title>
        <authorList>
            <person name="Cuomo C."/>
            <person name="Passer A."/>
            <person name="Billmyre B."/>
            <person name="Heitman J."/>
        </authorList>
    </citation>
    <scope>NUCLEOTIDE SEQUENCE [LARGE SCALE GENOMIC DNA]</scope>
    <source>
        <strain evidence="2 3">DSM 27421</strain>
    </source>
</reference>
<sequence length="603" mass="66005">MATRLPATPPPPAIFPKLLPLLISRLTTQPVDIALIPSIETAFYILRVLTLYPDVVQGVPSASAKSLVPLQKLLEISTSHPSSIKPPLVLDAIIAYPIHSPVVRQVVSNIIANSPDMVEVYRIDVLPDLVNRCRKGSQKQVLLAVNLLLGLMRVHDELVALVLEVAEDVLKGLSVAYAKLAEDSQGVVPDEAIFSGRDDILIICRELLVRVGLEGSASESMFRFMGGGQGGMEAVLEGRSLRKDCEKFVSKDQGAFNPSSWVVASLNRRRDELAKKDARVASIFALFPTIPAHLLLAALSHPQFCSIPSGSRTSPGELAEPLLECLLNGGQGLPAELSDLKELASKLGSLQASADAPEEVPQPKKKFERRNIFSAEDLDMSRLRIKNDETALPELQSAIPSHLRDSIQRLIALQIDEEEERRQALAGANLLPSDDESDLDESGEIPLRVKVSGGDSEDTAPIDSDGDAVKVKQQKQSGNRLPDRDVHVVLRGLYLDDPGLFDRDGATRRSIQRKKLKERTGWDDGQIEGWKVMLERDPNKDTILEAHRDSVGRNFRAPSPTQSTTANQTQGGNRGRRPNKGNRGHSNAARTRGHDRKMRQMGA</sequence>
<feature type="compositionally biased region" description="Basic residues" evidence="1">
    <location>
        <begin position="574"/>
        <end position="583"/>
    </location>
</feature>
<name>A0A5D3B7W3_9TREE</name>
<comment type="caution">
    <text evidence="2">The sequence shown here is derived from an EMBL/GenBank/DDBJ whole genome shotgun (WGS) entry which is preliminary data.</text>
</comment>
<dbReference type="Proteomes" id="UP000322245">
    <property type="component" value="Unassembled WGS sequence"/>
</dbReference>
<evidence type="ECO:0000313" key="2">
    <source>
        <dbReference type="EMBL" id="TYJ58263.1"/>
    </source>
</evidence>
<proteinExistence type="predicted"/>
<evidence type="ECO:0000256" key="1">
    <source>
        <dbReference type="SAM" id="MobiDB-lite"/>
    </source>
</evidence>
<feature type="compositionally biased region" description="Polar residues" evidence="1">
    <location>
        <begin position="559"/>
        <end position="570"/>
    </location>
</feature>
<gene>
    <name evidence="2" type="ORF">B9479_001089</name>
</gene>
<feature type="region of interest" description="Disordered" evidence="1">
    <location>
        <begin position="447"/>
        <end position="483"/>
    </location>
</feature>